<name>A0A6G1FW20_9PEZI</name>
<dbReference type="EMBL" id="ML975170">
    <property type="protein sequence ID" value="KAF1809819.1"/>
    <property type="molecule type" value="Genomic_DNA"/>
</dbReference>
<reference evidence="4" key="3">
    <citation type="submission" date="2025-04" db="UniProtKB">
        <authorList>
            <consortium name="RefSeq"/>
        </authorList>
    </citation>
    <scope>IDENTIFICATION</scope>
    <source>
        <strain evidence="4">CBS 781.70</strain>
    </source>
</reference>
<accession>A0A6G1FW20</accession>
<dbReference type="Proteomes" id="UP000504638">
    <property type="component" value="Unplaced"/>
</dbReference>
<feature type="region of interest" description="Disordered" evidence="1">
    <location>
        <begin position="19"/>
        <end position="137"/>
    </location>
</feature>
<reference evidence="4" key="2">
    <citation type="submission" date="2020-04" db="EMBL/GenBank/DDBJ databases">
        <authorList>
            <consortium name="NCBI Genome Project"/>
        </authorList>
    </citation>
    <scope>NUCLEOTIDE SEQUENCE</scope>
    <source>
        <strain evidence="4">CBS 781.70</strain>
    </source>
</reference>
<protein>
    <submittedName>
        <fullName evidence="2 4">Uncharacterized protein</fullName>
    </submittedName>
</protein>
<evidence type="ECO:0000313" key="4">
    <source>
        <dbReference type="RefSeq" id="XP_033531450.1"/>
    </source>
</evidence>
<organism evidence="2">
    <name type="scientific">Eremomyces bilateralis CBS 781.70</name>
    <dbReference type="NCBI Taxonomy" id="1392243"/>
    <lineage>
        <taxon>Eukaryota</taxon>
        <taxon>Fungi</taxon>
        <taxon>Dikarya</taxon>
        <taxon>Ascomycota</taxon>
        <taxon>Pezizomycotina</taxon>
        <taxon>Dothideomycetes</taxon>
        <taxon>Dothideomycetes incertae sedis</taxon>
        <taxon>Eremomycetales</taxon>
        <taxon>Eremomycetaceae</taxon>
        <taxon>Eremomyces</taxon>
    </lineage>
</organism>
<reference evidence="2 4" key="1">
    <citation type="submission" date="2020-01" db="EMBL/GenBank/DDBJ databases">
        <authorList>
            <consortium name="DOE Joint Genome Institute"/>
            <person name="Haridas S."/>
            <person name="Albert R."/>
            <person name="Binder M."/>
            <person name="Bloem J."/>
            <person name="Labutti K."/>
            <person name="Salamov A."/>
            <person name="Andreopoulos B."/>
            <person name="Baker S.E."/>
            <person name="Barry K."/>
            <person name="Bills G."/>
            <person name="Bluhm B.H."/>
            <person name="Cannon C."/>
            <person name="Castanera R."/>
            <person name="Culley D.E."/>
            <person name="Daum C."/>
            <person name="Ezra D."/>
            <person name="Gonzalez J.B."/>
            <person name="Henrissat B."/>
            <person name="Kuo A."/>
            <person name="Liang C."/>
            <person name="Lipzen A."/>
            <person name="Lutzoni F."/>
            <person name="Magnuson J."/>
            <person name="Mondo S."/>
            <person name="Nolan M."/>
            <person name="Ohm R."/>
            <person name="Pangilinan J."/>
            <person name="Park H.-J."/>
            <person name="Ramirez L."/>
            <person name="Alfaro M."/>
            <person name="Sun H."/>
            <person name="Tritt A."/>
            <person name="Yoshinaga Y."/>
            <person name="Zwiers L.-H."/>
            <person name="Turgeon B.G."/>
            <person name="Goodwin S.B."/>
            <person name="Spatafora J.W."/>
            <person name="Crous P.W."/>
            <person name="Grigoriev I.V."/>
        </authorList>
    </citation>
    <scope>NUCLEOTIDE SEQUENCE</scope>
    <source>
        <strain evidence="2 4">CBS 781.70</strain>
    </source>
</reference>
<dbReference type="AlphaFoldDB" id="A0A6G1FW20"/>
<evidence type="ECO:0000313" key="3">
    <source>
        <dbReference type="Proteomes" id="UP000504638"/>
    </source>
</evidence>
<dbReference type="GeneID" id="54422059"/>
<keyword evidence="3" id="KW-1185">Reference proteome</keyword>
<sequence length="184" mass="20501">MAQAGIELRTPASIFNTIEQEFEHGGRPGRNPNRDGSVLAGLGLRTSTDIAEEFEREEEQARIEGSSRGQRTQTPSAMPGAMPRATSSSEVTDSTEHGPSETSPSVVANRSYLGQRRSGPAISRKTPSKRVRRADRLDWNKEEQRRELDGIMRGLDDEFVEKERLSYDQAWCAPILTRTKVNTV</sequence>
<evidence type="ECO:0000313" key="2">
    <source>
        <dbReference type="EMBL" id="KAF1809819.1"/>
    </source>
</evidence>
<dbReference type="RefSeq" id="XP_033531450.1">
    <property type="nucleotide sequence ID" value="XM_033681489.1"/>
</dbReference>
<evidence type="ECO:0000256" key="1">
    <source>
        <dbReference type="SAM" id="MobiDB-lite"/>
    </source>
</evidence>
<gene>
    <name evidence="2 4" type="ORF">P152DRAFT_476221</name>
</gene>
<proteinExistence type="predicted"/>
<feature type="compositionally biased region" description="Polar residues" evidence="1">
    <location>
        <begin position="67"/>
        <end position="76"/>
    </location>
</feature>